<dbReference type="SUPFAM" id="SSF53474">
    <property type="entry name" value="alpha/beta-Hydrolases"/>
    <property type="match status" value="1"/>
</dbReference>
<dbReference type="EMBL" id="JAVDQT010000005">
    <property type="protein sequence ID" value="MDR6433397.1"/>
    <property type="molecule type" value="Genomic_DNA"/>
</dbReference>
<dbReference type="InterPro" id="IPR000073">
    <property type="entry name" value="AB_hydrolase_1"/>
</dbReference>
<proteinExistence type="predicted"/>
<accession>A0ABU1MBH3</accession>
<dbReference type="InterPro" id="IPR029058">
    <property type="entry name" value="AB_hydrolase_fold"/>
</dbReference>
<organism evidence="2 3">
    <name type="scientific">Brucella pseudogrignonensis</name>
    <dbReference type="NCBI Taxonomy" id="419475"/>
    <lineage>
        <taxon>Bacteria</taxon>
        <taxon>Pseudomonadati</taxon>
        <taxon>Pseudomonadota</taxon>
        <taxon>Alphaproteobacteria</taxon>
        <taxon>Hyphomicrobiales</taxon>
        <taxon>Brucellaceae</taxon>
        <taxon>Brucella/Ochrobactrum group</taxon>
        <taxon>Brucella</taxon>
    </lineage>
</organism>
<dbReference type="Pfam" id="PF12697">
    <property type="entry name" value="Abhydrolase_6"/>
    <property type="match status" value="1"/>
</dbReference>
<dbReference type="PANTHER" id="PTHR37017">
    <property type="entry name" value="AB HYDROLASE-1 DOMAIN-CONTAINING PROTEIN-RELATED"/>
    <property type="match status" value="1"/>
</dbReference>
<evidence type="ECO:0000259" key="1">
    <source>
        <dbReference type="Pfam" id="PF12697"/>
    </source>
</evidence>
<keyword evidence="3" id="KW-1185">Reference proteome</keyword>
<gene>
    <name evidence="2" type="ORF">J2782_003143</name>
</gene>
<sequence length="225" mass="23713">MSSLTGFAYAEQKPTIVLVHGAFAESNSWDGVIKGLQKDGYRVIGAANPLRGVSNDADYISSIVGGIKGPIVLVGHSYGGSVIPGAANGHSNVRGLVYVAAFAPEAGESAAALSGKFPGSTLAPTLAPPVELTDGRKDLYIDQEKFHDQFAADVPVEQANLMAAGQRPIKDSALSEPAGQPAWKSIPSWFVYGDNDKNIPPAAQAWMADRAKSRKPLSLREVPTW</sequence>
<comment type="caution">
    <text evidence="2">The sequence shown here is derived from an EMBL/GenBank/DDBJ whole genome shotgun (WGS) entry which is preliminary data.</text>
</comment>
<feature type="domain" description="AB hydrolase-1" evidence="1">
    <location>
        <begin position="16"/>
        <end position="212"/>
    </location>
</feature>
<reference evidence="2 3" key="1">
    <citation type="submission" date="2023-07" db="EMBL/GenBank/DDBJ databases">
        <title>Sorghum-associated microbial communities from plants grown in Nebraska, USA.</title>
        <authorList>
            <person name="Schachtman D."/>
        </authorList>
    </citation>
    <scope>NUCLEOTIDE SEQUENCE [LARGE SCALE GENOMIC DNA]</scope>
    <source>
        <strain evidence="2 3">DS1730</strain>
    </source>
</reference>
<protein>
    <submittedName>
        <fullName evidence="2">Pimeloyl-ACP methyl ester carboxylesterase</fullName>
    </submittedName>
</protein>
<dbReference type="InterPro" id="IPR052897">
    <property type="entry name" value="Sec-Metab_Biosynth_Hydrolase"/>
</dbReference>
<dbReference type="Gene3D" id="3.40.50.1820">
    <property type="entry name" value="alpha/beta hydrolase"/>
    <property type="match status" value="1"/>
</dbReference>
<dbReference type="Proteomes" id="UP001184614">
    <property type="component" value="Unassembled WGS sequence"/>
</dbReference>
<evidence type="ECO:0000313" key="2">
    <source>
        <dbReference type="EMBL" id="MDR6433397.1"/>
    </source>
</evidence>
<evidence type="ECO:0000313" key="3">
    <source>
        <dbReference type="Proteomes" id="UP001184614"/>
    </source>
</evidence>
<name>A0ABU1MBH3_9HYPH</name>
<dbReference type="PANTHER" id="PTHR37017:SF11">
    <property type="entry name" value="ESTERASE_LIPASE_THIOESTERASE DOMAIN-CONTAINING PROTEIN"/>
    <property type="match status" value="1"/>
</dbReference>